<keyword evidence="2" id="KW-1185">Reference proteome</keyword>
<dbReference type="EnsemblMetazoa" id="GPPI011052-RA">
    <property type="protein sequence ID" value="GPPI011052-PA"/>
    <property type="gene ID" value="GPPI011052"/>
</dbReference>
<accession>A0A1B0AWG3</accession>
<dbReference type="EMBL" id="JXJN01004696">
    <property type="status" value="NOT_ANNOTATED_CDS"/>
    <property type="molecule type" value="Genomic_DNA"/>
</dbReference>
<proteinExistence type="predicted"/>
<evidence type="ECO:0000313" key="1">
    <source>
        <dbReference type="EnsemblMetazoa" id="GPPI011052-PA"/>
    </source>
</evidence>
<dbReference type="AlphaFoldDB" id="A0A1B0AWG3"/>
<dbReference type="Proteomes" id="UP000092460">
    <property type="component" value="Unassembled WGS sequence"/>
</dbReference>
<sequence length="59" mass="6720">MMYSPLVERIIDHVYRRHSNHGVKSKTRTQLHTAPPPERLLCCAVAAPVATTTSSQYLW</sequence>
<name>A0A1B0AWG3_9MUSC</name>
<reference evidence="1" key="2">
    <citation type="submission" date="2020-05" db="UniProtKB">
        <authorList>
            <consortium name="EnsemblMetazoa"/>
        </authorList>
    </citation>
    <scope>IDENTIFICATION</scope>
    <source>
        <strain evidence="1">IAEA</strain>
    </source>
</reference>
<protein>
    <submittedName>
        <fullName evidence="1">Uncharacterized protein</fullName>
    </submittedName>
</protein>
<organism evidence="1 2">
    <name type="scientific">Glossina palpalis gambiensis</name>
    <dbReference type="NCBI Taxonomy" id="67801"/>
    <lineage>
        <taxon>Eukaryota</taxon>
        <taxon>Metazoa</taxon>
        <taxon>Ecdysozoa</taxon>
        <taxon>Arthropoda</taxon>
        <taxon>Hexapoda</taxon>
        <taxon>Insecta</taxon>
        <taxon>Pterygota</taxon>
        <taxon>Neoptera</taxon>
        <taxon>Endopterygota</taxon>
        <taxon>Diptera</taxon>
        <taxon>Brachycera</taxon>
        <taxon>Muscomorpha</taxon>
        <taxon>Hippoboscoidea</taxon>
        <taxon>Glossinidae</taxon>
        <taxon>Glossina</taxon>
    </lineage>
</organism>
<evidence type="ECO:0000313" key="2">
    <source>
        <dbReference type="Proteomes" id="UP000092460"/>
    </source>
</evidence>
<reference evidence="2" key="1">
    <citation type="submission" date="2015-01" db="EMBL/GenBank/DDBJ databases">
        <authorList>
            <person name="Aksoy S."/>
            <person name="Warren W."/>
            <person name="Wilson R.K."/>
        </authorList>
    </citation>
    <scope>NUCLEOTIDE SEQUENCE [LARGE SCALE GENOMIC DNA]</scope>
    <source>
        <strain evidence="2">IAEA</strain>
    </source>
</reference>
<dbReference type="VEuPathDB" id="VectorBase:GPPI011052"/>